<dbReference type="OrthoDB" id="540611at2759"/>
<feature type="chain" id="PRO_5015360145" description="Glycoside hydrolase family 105 protein" evidence="2">
    <location>
        <begin position="21"/>
        <end position="397"/>
    </location>
</feature>
<keyword evidence="1" id="KW-0378">Hydrolase</keyword>
<sequence>MILLGIILLLWVCSIRAAGARPPSYAAWAADSAIARGQGNGLDSNGQPTVSYEHGEFQWALRLLYERTGNKTYYDYIQKGVDNVLLPNGTVGGGYSAVQFQLDPLRVGPSYTATKEIKYKTAADEFRAQLDIHSRTAQGQFWHKIQYPNQGWLDGIYMGEVFYAAYTQMFQSHNQSAWDDITLQFTLMFNNTIQTFATTNETYLGLLYHGYDYSHTAVWASPDRGHSPEIWDRALGWYSMALADTLSILPSTHPGHKSLLSILQTLAPRIAAAADPSSDVWWLVMTEPGRTLNYFESSGAAMFVYALLRGVRLGYIQDTSGVLVGAAKRAHQYMVDNWVVDHGNGTMDWTNTVLVGSLDGNGDFAYYVSQPDDLNDLKGVASFILASYEIEQLPVDY</sequence>
<name>A0A2R6NLD9_9APHY</name>
<dbReference type="EMBL" id="MLYV02001105">
    <property type="protein sequence ID" value="PSR73121.1"/>
    <property type="molecule type" value="Genomic_DNA"/>
</dbReference>
<evidence type="ECO:0000256" key="2">
    <source>
        <dbReference type="SAM" id="SignalP"/>
    </source>
</evidence>
<dbReference type="STRING" id="98765.A0A2R6NLD9"/>
<keyword evidence="2" id="KW-0732">Signal</keyword>
<dbReference type="Pfam" id="PF07470">
    <property type="entry name" value="Glyco_hydro_88"/>
    <property type="match status" value="1"/>
</dbReference>
<dbReference type="GO" id="GO:0005975">
    <property type="term" value="P:carbohydrate metabolic process"/>
    <property type="evidence" value="ECO:0007669"/>
    <property type="project" value="InterPro"/>
</dbReference>
<organism evidence="3 4">
    <name type="scientific">Hermanssonia centrifuga</name>
    <dbReference type="NCBI Taxonomy" id="98765"/>
    <lineage>
        <taxon>Eukaryota</taxon>
        <taxon>Fungi</taxon>
        <taxon>Dikarya</taxon>
        <taxon>Basidiomycota</taxon>
        <taxon>Agaricomycotina</taxon>
        <taxon>Agaricomycetes</taxon>
        <taxon>Polyporales</taxon>
        <taxon>Meruliaceae</taxon>
        <taxon>Hermanssonia</taxon>
    </lineage>
</organism>
<dbReference type="PANTHER" id="PTHR33886">
    <property type="entry name" value="UNSATURATED RHAMNOGALACTURONAN HYDROLASE (EUROFUNG)"/>
    <property type="match status" value="1"/>
</dbReference>
<dbReference type="Proteomes" id="UP000186601">
    <property type="component" value="Unassembled WGS sequence"/>
</dbReference>
<evidence type="ECO:0000313" key="4">
    <source>
        <dbReference type="Proteomes" id="UP000186601"/>
    </source>
</evidence>
<evidence type="ECO:0008006" key="5">
    <source>
        <dbReference type="Google" id="ProtNLM"/>
    </source>
</evidence>
<dbReference type="AlphaFoldDB" id="A0A2R6NLD9"/>
<gene>
    <name evidence="3" type="ORF">PHLCEN_2v11023</name>
</gene>
<protein>
    <recommendedName>
        <fullName evidence="5">Glycoside hydrolase family 105 protein</fullName>
    </recommendedName>
</protein>
<reference evidence="3 4" key="1">
    <citation type="submission" date="2018-02" db="EMBL/GenBank/DDBJ databases">
        <title>Genome sequence of the basidiomycete white-rot fungus Phlebia centrifuga.</title>
        <authorList>
            <person name="Granchi Z."/>
            <person name="Peng M."/>
            <person name="de Vries R.P."/>
            <person name="Hilden K."/>
            <person name="Makela M.R."/>
            <person name="Grigoriev I."/>
            <person name="Riley R."/>
        </authorList>
    </citation>
    <scope>NUCLEOTIDE SEQUENCE [LARGE SCALE GENOMIC DNA]</scope>
    <source>
        <strain evidence="3 4">FBCC195</strain>
    </source>
</reference>
<accession>A0A2R6NLD9</accession>
<dbReference type="GO" id="GO:0016787">
    <property type="term" value="F:hydrolase activity"/>
    <property type="evidence" value="ECO:0007669"/>
    <property type="project" value="UniProtKB-KW"/>
</dbReference>
<dbReference type="InterPro" id="IPR010905">
    <property type="entry name" value="Glyco_hydro_88"/>
</dbReference>
<dbReference type="InterPro" id="IPR052043">
    <property type="entry name" value="PolySaccharide_Degr_Enz"/>
</dbReference>
<evidence type="ECO:0000313" key="3">
    <source>
        <dbReference type="EMBL" id="PSR73121.1"/>
    </source>
</evidence>
<feature type="signal peptide" evidence="2">
    <location>
        <begin position="1"/>
        <end position="20"/>
    </location>
</feature>
<keyword evidence="4" id="KW-1185">Reference proteome</keyword>
<dbReference type="InterPro" id="IPR008928">
    <property type="entry name" value="6-hairpin_glycosidase_sf"/>
</dbReference>
<dbReference type="Gene3D" id="1.50.10.10">
    <property type="match status" value="1"/>
</dbReference>
<dbReference type="SUPFAM" id="SSF48208">
    <property type="entry name" value="Six-hairpin glycosidases"/>
    <property type="match status" value="1"/>
</dbReference>
<dbReference type="InterPro" id="IPR012341">
    <property type="entry name" value="6hp_glycosidase-like_sf"/>
</dbReference>
<evidence type="ECO:0000256" key="1">
    <source>
        <dbReference type="ARBA" id="ARBA00022801"/>
    </source>
</evidence>
<comment type="caution">
    <text evidence="3">The sequence shown here is derived from an EMBL/GenBank/DDBJ whole genome shotgun (WGS) entry which is preliminary data.</text>
</comment>
<proteinExistence type="predicted"/>
<dbReference type="PANTHER" id="PTHR33886:SF9">
    <property type="entry name" value="UNSATURATED RHAMNOGALACTURONAN HYDROLASE (EUROFUNG)"/>
    <property type="match status" value="1"/>
</dbReference>